<evidence type="ECO:0000259" key="2">
    <source>
        <dbReference type="PROSITE" id="PS51384"/>
    </source>
</evidence>
<dbReference type="Pfam" id="PF00970">
    <property type="entry name" value="FAD_binding_6"/>
    <property type="match status" value="1"/>
</dbReference>
<sequence length="325" mass="34987">MSLEIRFLDATAPLEPGQTVLDALDKAGVTIPSSCRAGACQSCLLRLTDGAVPSSAQAGIRESLRLTGHFLSCICKPTQSIACEPASVVACRTLVSIREIQAIGPDVALVRFERPSAFAFTAGQFVTLKREDGLARSYSLASSAEHQSHFDIHVRRVGNGRMSGWFHDQARPRDQLWMEGPKGDCMYYPGQPDEPLTLVGTGTGIAPLYAIAVDAVRKGHTGPIAIYHGGVSPDRLYFVNECESLASANANVRYLPCVIRGEVRGEVRVGDLKQFVISELSETKKGRVYLCGDPSLVNTLKKLVFLAGVSLSRIHADPFIGTEAG</sequence>
<dbReference type="AlphaFoldDB" id="A0A5C6MH48"/>
<reference evidence="3 4" key="2">
    <citation type="submission" date="2019-08" db="EMBL/GenBank/DDBJ databases">
        <authorList>
            <person name="Henke P."/>
        </authorList>
    </citation>
    <scope>NUCLEOTIDE SEQUENCE [LARGE SCALE GENOMIC DNA]</scope>
    <source>
        <strain evidence="3">Phe10_nw2017</strain>
    </source>
</reference>
<dbReference type="InterPro" id="IPR036010">
    <property type="entry name" value="2Fe-2S_ferredoxin-like_sf"/>
</dbReference>
<protein>
    <submittedName>
        <fullName evidence="3">Ferredoxin</fullName>
    </submittedName>
</protein>
<keyword evidence="4" id="KW-1185">Reference proteome</keyword>
<dbReference type="CDD" id="cd00207">
    <property type="entry name" value="fer2"/>
    <property type="match status" value="1"/>
</dbReference>
<dbReference type="InterPro" id="IPR039261">
    <property type="entry name" value="FNR_nucleotide-bd"/>
</dbReference>
<dbReference type="Proteomes" id="UP000321083">
    <property type="component" value="Unassembled WGS sequence"/>
</dbReference>
<dbReference type="Pfam" id="PF00175">
    <property type="entry name" value="NAD_binding_1"/>
    <property type="match status" value="1"/>
</dbReference>
<dbReference type="InterPro" id="IPR017927">
    <property type="entry name" value="FAD-bd_FR_type"/>
</dbReference>
<evidence type="ECO:0000313" key="3">
    <source>
        <dbReference type="EMBL" id="TWW12255.1"/>
    </source>
</evidence>
<organism evidence="3 4">
    <name type="scientific">Planctomyces bekefii</name>
    <dbReference type="NCBI Taxonomy" id="1653850"/>
    <lineage>
        <taxon>Bacteria</taxon>
        <taxon>Pseudomonadati</taxon>
        <taxon>Planctomycetota</taxon>
        <taxon>Planctomycetia</taxon>
        <taxon>Planctomycetales</taxon>
        <taxon>Planctomycetaceae</taxon>
        <taxon>Planctomyces</taxon>
    </lineage>
</organism>
<dbReference type="PROSITE" id="PS51384">
    <property type="entry name" value="FAD_FR"/>
    <property type="match status" value="1"/>
</dbReference>
<dbReference type="Gene3D" id="2.40.30.10">
    <property type="entry name" value="Translation factors"/>
    <property type="match status" value="1"/>
</dbReference>
<dbReference type="InterPro" id="IPR017938">
    <property type="entry name" value="Riboflavin_synthase-like_b-brl"/>
</dbReference>
<accession>A0A5C6MH48</accession>
<dbReference type="InterPro" id="IPR012675">
    <property type="entry name" value="Beta-grasp_dom_sf"/>
</dbReference>
<dbReference type="GO" id="GO:0051536">
    <property type="term" value="F:iron-sulfur cluster binding"/>
    <property type="evidence" value="ECO:0007669"/>
    <property type="project" value="InterPro"/>
</dbReference>
<dbReference type="SUPFAM" id="SSF52343">
    <property type="entry name" value="Ferredoxin reductase-like, C-terminal NADP-linked domain"/>
    <property type="match status" value="1"/>
</dbReference>
<dbReference type="PANTHER" id="PTHR47354:SF5">
    <property type="entry name" value="PROTEIN RFBI"/>
    <property type="match status" value="1"/>
</dbReference>
<dbReference type="InterPro" id="IPR001041">
    <property type="entry name" value="2Fe-2S_ferredoxin-type"/>
</dbReference>
<reference evidence="3 4" key="1">
    <citation type="submission" date="2019-08" db="EMBL/GenBank/DDBJ databases">
        <title>100 year-old enigma solved: identification of Planctomyces bekefii, the type genus and species of the phylum Planctomycetes.</title>
        <authorList>
            <person name="Svetlana D.N."/>
            <person name="Overmann J."/>
        </authorList>
    </citation>
    <scope>NUCLEOTIDE SEQUENCE [LARGE SCALE GENOMIC DNA]</scope>
    <source>
        <strain evidence="3">Phe10_nw2017</strain>
    </source>
</reference>
<dbReference type="InterPro" id="IPR001709">
    <property type="entry name" value="Flavoprot_Pyr_Nucl_cyt_Rdtase"/>
</dbReference>
<dbReference type="PANTHER" id="PTHR47354">
    <property type="entry name" value="NADH OXIDOREDUCTASE HCR"/>
    <property type="match status" value="1"/>
</dbReference>
<comment type="caution">
    <text evidence="3">The sequence shown here is derived from an EMBL/GenBank/DDBJ whole genome shotgun (WGS) entry which is preliminary data.</text>
</comment>
<dbReference type="GO" id="GO:0016491">
    <property type="term" value="F:oxidoreductase activity"/>
    <property type="evidence" value="ECO:0007669"/>
    <property type="project" value="InterPro"/>
</dbReference>
<dbReference type="SUPFAM" id="SSF63380">
    <property type="entry name" value="Riboflavin synthase domain-like"/>
    <property type="match status" value="1"/>
</dbReference>
<dbReference type="Gene3D" id="3.10.20.30">
    <property type="match status" value="1"/>
</dbReference>
<dbReference type="PRINTS" id="PR00371">
    <property type="entry name" value="FPNCR"/>
</dbReference>
<dbReference type="Gene3D" id="3.40.50.80">
    <property type="entry name" value="Nucleotide-binding domain of ferredoxin-NADP reductase (FNR) module"/>
    <property type="match status" value="1"/>
</dbReference>
<name>A0A5C6MH48_9PLAN</name>
<evidence type="ECO:0000313" key="4">
    <source>
        <dbReference type="Proteomes" id="UP000321083"/>
    </source>
</evidence>
<dbReference type="InterPro" id="IPR008333">
    <property type="entry name" value="Cbr1-like_FAD-bd_dom"/>
</dbReference>
<dbReference type="PRINTS" id="PR00410">
    <property type="entry name" value="PHEHYDRXLASE"/>
</dbReference>
<proteinExistence type="predicted"/>
<dbReference type="EMBL" id="SRHE01000025">
    <property type="protein sequence ID" value="TWW12255.1"/>
    <property type="molecule type" value="Genomic_DNA"/>
</dbReference>
<feature type="domain" description="FAD-binding FR-type" evidence="2">
    <location>
        <begin position="87"/>
        <end position="188"/>
    </location>
</feature>
<dbReference type="SUPFAM" id="SSF54292">
    <property type="entry name" value="2Fe-2S ferredoxin-like"/>
    <property type="match status" value="1"/>
</dbReference>
<dbReference type="InterPro" id="IPR050415">
    <property type="entry name" value="MRET"/>
</dbReference>
<dbReference type="CDD" id="cd06194">
    <property type="entry name" value="FNR_N-term_Iron_sulfur_binding"/>
    <property type="match status" value="1"/>
</dbReference>
<dbReference type="PROSITE" id="PS51085">
    <property type="entry name" value="2FE2S_FER_2"/>
    <property type="match status" value="1"/>
</dbReference>
<feature type="domain" description="2Fe-2S ferredoxin-type" evidence="1">
    <location>
        <begin position="3"/>
        <end position="89"/>
    </location>
</feature>
<gene>
    <name evidence="3" type="ORF">E3A20_02540</name>
</gene>
<dbReference type="Pfam" id="PF00111">
    <property type="entry name" value="Fer2"/>
    <property type="match status" value="1"/>
</dbReference>
<evidence type="ECO:0000259" key="1">
    <source>
        <dbReference type="PROSITE" id="PS51085"/>
    </source>
</evidence>
<dbReference type="InterPro" id="IPR001433">
    <property type="entry name" value="OxRdtase_FAD/NAD-bd"/>
</dbReference>